<sequence length="246" mass="28018">MKSRVYKAEKLLKGSSRKGRGTSHLPPRWNTGERYEANTTLPPEAKKVVLTNLNCLWKDWKSHVKTVHCNPHRDDPEYLSMLRAARSAQNSKRRKHRHRTGRTFLLVIREELKTTVGEPVPTQLDMFLETRSRGQGRNADPEIGELCDELEQQLNQVPENERTKKLKNDLYGNAMGIDGHGRLRAAVSDDVREELYVEMQAEFAQVESKMKKEMGFLMTLLDPSTLQSFRATFIDSTSGVGSVHGA</sequence>
<dbReference type="EMBL" id="WHWC01000015">
    <property type="protein sequence ID" value="KAG8369222.1"/>
    <property type="molecule type" value="Genomic_DNA"/>
</dbReference>
<evidence type="ECO:0000256" key="1">
    <source>
        <dbReference type="SAM" id="MobiDB-lite"/>
    </source>
</evidence>
<evidence type="ECO:0000313" key="2">
    <source>
        <dbReference type="EMBL" id="KAG8369222.1"/>
    </source>
</evidence>
<dbReference type="AlphaFoldDB" id="A0AAV6WLC7"/>
<dbReference type="InterPro" id="IPR004252">
    <property type="entry name" value="Probable_transposase_24"/>
</dbReference>
<evidence type="ECO:0000313" key="3">
    <source>
        <dbReference type="Proteomes" id="UP000826271"/>
    </source>
</evidence>
<dbReference type="Proteomes" id="UP000826271">
    <property type="component" value="Unassembled WGS sequence"/>
</dbReference>
<keyword evidence="3" id="KW-1185">Reference proteome</keyword>
<proteinExistence type="predicted"/>
<protein>
    <submittedName>
        <fullName evidence="2">Uncharacterized protein</fullName>
    </submittedName>
</protein>
<gene>
    <name evidence="2" type="ORF">BUALT_Bualt15G0129000</name>
</gene>
<dbReference type="Pfam" id="PF03004">
    <property type="entry name" value="Transposase_24"/>
    <property type="match status" value="1"/>
</dbReference>
<feature type="region of interest" description="Disordered" evidence="1">
    <location>
        <begin position="1"/>
        <end position="35"/>
    </location>
</feature>
<reference evidence="2" key="1">
    <citation type="submission" date="2019-10" db="EMBL/GenBank/DDBJ databases">
        <authorList>
            <person name="Zhang R."/>
            <person name="Pan Y."/>
            <person name="Wang J."/>
            <person name="Ma R."/>
            <person name="Yu S."/>
        </authorList>
    </citation>
    <scope>NUCLEOTIDE SEQUENCE</scope>
    <source>
        <strain evidence="2">LA-IB0</strain>
        <tissue evidence="2">Leaf</tissue>
    </source>
</reference>
<organism evidence="2 3">
    <name type="scientific">Buddleja alternifolia</name>
    <dbReference type="NCBI Taxonomy" id="168488"/>
    <lineage>
        <taxon>Eukaryota</taxon>
        <taxon>Viridiplantae</taxon>
        <taxon>Streptophyta</taxon>
        <taxon>Embryophyta</taxon>
        <taxon>Tracheophyta</taxon>
        <taxon>Spermatophyta</taxon>
        <taxon>Magnoliopsida</taxon>
        <taxon>eudicotyledons</taxon>
        <taxon>Gunneridae</taxon>
        <taxon>Pentapetalae</taxon>
        <taxon>asterids</taxon>
        <taxon>lamiids</taxon>
        <taxon>Lamiales</taxon>
        <taxon>Scrophulariaceae</taxon>
        <taxon>Buddlejeae</taxon>
        <taxon>Buddleja</taxon>
    </lineage>
</organism>
<comment type="caution">
    <text evidence="2">The sequence shown here is derived from an EMBL/GenBank/DDBJ whole genome shotgun (WGS) entry which is preliminary data.</text>
</comment>
<accession>A0AAV6WLC7</accession>
<name>A0AAV6WLC7_9LAMI</name>
<feature type="compositionally biased region" description="Basic and acidic residues" evidence="1">
    <location>
        <begin position="1"/>
        <end position="12"/>
    </location>
</feature>